<reference evidence="2" key="1">
    <citation type="submission" date="2019-02" db="EMBL/GenBank/DDBJ databases">
        <title>Isolation and identification of novel species under the genus Muribaculum.</title>
        <authorList>
            <person name="Miyake S."/>
            <person name="Ding Y."/>
            <person name="Low A."/>
            <person name="Soh M."/>
            <person name="Seedorf H."/>
        </authorList>
    </citation>
    <scope>NUCLEOTIDE SEQUENCE [LARGE SCALE GENOMIC DNA]</scope>
    <source>
        <strain evidence="2">H5</strain>
    </source>
</reference>
<sequence length="66" mass="7756">MVLPVALSSCGSVRTHWGIEGDYELPFGDDDYYRPKHKKHKKHKKHRHHDDDAIIYHHDDEVVVPV</sequence>
<evidence type="ECO:0000313" key="1">
    <source>
        <dbReference type="EMBL" id="QCD42026.1"/>
    </source>
</evidence>
<keyword evidence="2" id="KW-1185">Reference proteome</keyword>
<dbReference type="AlphaFoldDB" id="A0A4P7W272"/>
<dbReference type="KEGG" id="ddb:E7747_06900"/>
<accession>A0A4P7W272</accession>
<dbReference type="RefSeq" id="WP_136414959.1">
    <property type="nucleotide sequence ID" value="NZ_CP039396.1"/>
</dbReference>
<dbReference type="EMBL" id="CP039396">
    <property type="protein sequence ID" value="QCD42026.1"/>
    <property type="molecule type" value="Genomic_DNA"/>
</dbReference>
<gene>
    <name evidence="1" type="ORF">E7747_06900</name>
</gene>
<organism evidence="1 2">
    <name type="scientific">Duncaniella dubosii</name>
    <dbReference type="NCBI Taxonomy" id="2518971"/>
    <lineage>
        <taxon>Bacteria</taxon>
        <taxon>Pseudomonadati</taxon>
        <taxon>Bacteroidota</taxon>
        <taxon>Bacteroidia</taxon>
        <taxon>Bacteroidales</taxon>
        <taxon>Muribaculaceae</taxon>
        <taxon>Duncaniella</taxon>
    </lineage>
</organism>
<dbReference type="Proteomes" id="UP000297149">
    <property type="component" value="Chromosome"/>
</dbReference>
<name>A0A4P7W272_9BACT</name>
<proteinExistence type="predicted"/>
<evidence type="ECO:0000313" key="2">
    <source>
        <dbReference type="Proteomes" id="UP000297149"/>
    </source>
</evidence>
<protein>
    <submittedName>
        <fullName evidence="1">Uncharacterized protein</fullName>
    </submittedName>
</protein>